<sequence length="119" mass="12631">MPSGESPRAGPGATDLADLECDQQTRIALLRCTQESLANVRKHARASMVGVVLVRRPHGVELEITDDGTGFRVEESTGFGLDGMRKRLAELGGRLTVTSSVGDGTRILAMIPLASEVEA</sequence>
<evidence type="ECO:0000256" key="4">
    <source>
        <dbReference type="ARBA" id="ARBA00022777"/>
    </source>
</evidence>
<dbReference type="InterPro" id="IPR036890">
    <property type="entry name" value="HATPase_C_sf"/>
</dbReference>
<evidence type="ECO:0000256" key="5">
    <source>
        <dbReference type="ARBA" id="ARBA00023012"/>
    </source>
</evidence>
<evidence type="ECO:0000256" key="2">
    <source>
        <dbReference type="ARBA" id="ARBA00012438"/>
    </source>
</evidence>
<dbReference type="EC" id="2.7.13.3" evidence="2"/>
<name>A0A499UK10_9ACTN</name>
<dbReference type="CDD" id="cd16917">
    <property type="entry name" value="HATPase_UhpB-NarQ-NarX-like"/>
    <property type="match status" value="1"/>
</dbReference>
<dbReference type="InterPro" id="IPR004358">
    <property type="entry name" value="Sig_transdc_His_kin-like_C"/>
</dbReference>
<dbReference type="InterPro" id="IPR003594">
    <property type="entry name" value="HATPase_dom"/>
</dbReference>
<comment type="catalytic activity">
    <reaction evidence="1">
        <text>ATP + protein L-histidine = ADP + protein N-phospho-L-histidine.</text>
        <dbReference type="EC" id="2.7.13.3"/>
    </reaction>
</comment>
<gene>
    <name evidence="7" type="ORF">SSPO_049530</name>
</gene>
<keyword evidence="4" id="KW-0418">Kinase</keyword>
<feature type="domain" description="Histidine kinase/HSP90-like ATPase" evidence="6">
    <location>
        <begin position="24"/>
        <end position="115"/>
    </location>
</feature>
<dbReference type="Pfam" id="PF02518">
    <property type="entry name" value="HATPase_c"/>
    <property type="match status" value="1"/>
</dbReference>
<evidence type="ECO:0000313" key="8">
    <source>
        <dbReference type="Proteomes" id="UP000463951"/>
    </source>
</evidence>
<dbReference type="PANTHER" id="PTHR24421:SF10">
    <property type="entry name" value="NITRATE_NITRITE SENSOR PROTEIN NARQ"/>
    <property type="match status" value="1"/>
</dbReference>
<reference evidence="7 8" key="1">
    <citation type="journal article" date="2020" name="Int. J. Syst. Evol. Microbiol.">
        <title>Reclassification of Streptomyces castelarensis and Streptomyces sporoclivatus as later heterotypic synonyms of Streptomyces antimycoticus.</title>
        <authorList>
            <person name="Komaki H."/>
            <person name="Tamura T."/>
        </authorList>
    </citation>
    <scope>NUCLEOTIDE SEQUENCE [LARGE SCALE GENOMIC DNA]</scope>
    <source>
        <strain evidence="7 8">NBRC 100767</strain>
    </source>
</reference>
<evidence type="ECO:0000256" key="3">
    <source>
        <dbReference type="ARBA" id="ARBA00022679"/>
    </source>
</evidence>
<dbReference type="PRINTS" id="PR00344">
    <property type="entry name" value="BCTRLSENSOR"/>
</dbReference>
<dbReference type="EMBL" id="AP019620">
    <property type="protein sequence ID" value="BBJ42235.1"/>
    <property type="molecule type" value="Genomic_DNA"/>
</dbReference>
<evidence type="ECO:0000259" key="6">
    <source>
        <dbReference type="SMART" id="SM00387"/>
    </source>
</evidence>
<dbReference type="SUPFAM" id="SSF55874">
    <property type="entry name" value="ATPase domain of HSP90 chaperone/DNA topoisomerase II/histidine kinase"/>
    <property type="match status" value="1"/>
</dbReference>
<dbReference type="GO" id="GO:0004673">
    <property type="term" value="F:protein histidine kinase activity"/>
    <property type="evidence" value="ECO:0007669"/>
    <property type="project" value="UniProtKB-EC"/>
</dbReference>
<dbReference type="InterPro" id="IPR050482">
    <property type="entry name" value="Sensor_HK_TwoCompSys"/>
</dbReference>
<dbReference type="PANTHER" id="PTHR24421">
    <property type="entry name" value="NITRATE/NITRITE SENSOR PROTEIN NARX-RELATED"/>
    <property type="match status" value="1"/>
</dbReference>
<evidence type="ECO:0000256" key="1">
    <source>
        <dbReference type="ARBA" id="ARBA00000085"/>
    </source>
</evidence>
<evidence type="ECO:0000313" key="7">
    <source>
        <dbReference type="EMBL" id="BBJ42235.1"/>
    </source>
</evidence>
<dbReference type="AlphaFoldDB" id="A0A499UK10"/>
<dbReference type="GO" id="GO:0000160">
    <property type="term" value="P:phosphorelay signal transduction system"/>
    <property type="evidence" value="ECO:0007669"/>
    <property type="project" value="UniProtKB-KW"/>
</dbReference>
<accession>A0A499UK10</accession>
<protein>
    <recommendedName>
        <fullName evidence="2">histidine kinase</fullName>
        <ecNumber evidence="2">2.7.13.3</ecNumber>
    </recommendedName>
</protein>
<keyword evidence="5" id="KW-0902">Two-component regulatory system</keyword>
<dbReference type="Proteomes" id="UP000463951">
    <property type="component" value="Chromosome"/>
</dbReference>
<organism evidence="7 8">
    <name type="scientific">Streptomyces antimycoticus</name>
    <dbReference type="NCBI Taxonomy" id="68175"/>
    <lineage>
        <taxon>Bacteria</taxon>
        <taxon>Bacillati</taxon>
        <taxon>Actinomycetota</taxon>
        <taxon>Actinomycetes</taxon>
        <taxon>Kitasatosporales</taxon>
        <taxon>Streptomycetaceae</taxon>
        <taxon>Streptomyces</taxon>
        <taxon>Streptomyces violaceusniger group</taxon>
    </lineage>
</organism>
<dbReference type="Gene3D" id="3.30.565.10">
    <property type="entry name" value="Histidine kinase-like ATPase, C-terminal domain"/>
    <property type="match status" value="1"/>
</dbReference>
<dbReference type="SMART" id="SM00387">
    <property type="entry name" value="HATPase_c"/>
    <property type="match status" value="1"/>
</dbReference>
<proteinExistence type="predicted"/>
<keyword evidence="3" id="KW-0808">Transferase</keyword>